<dbReference type="PANTHER" id="PTHR33361:SF2">
    <property type="entry name" value="DUF885 DOMAIN-CONTAINING PROTEIN"/>
    <property type="match status" value="1"/>
</dbReference>
<evidence type="ECO:0000313" key="2">
    <source>
        <dbReference type="Proteomes" id="UP000294545"/>
    </source>
</evidence>
<dbReference type="AlphaFoldDB" id="A0A4R1N1N4"/>
<dbReference type="PANTHER" id="PTHR33361">
    <property type="entry name" value="GLR0591 PROTEIN"/>
    <property type="match status" value="1"/>
</dbReference>
<gene>
    <name evidence="1" type="ORF">EDC19_0029</name>
</gene>
<dbReference type="Pfam" id="PF05960">
    <property type="entry name" value="DUF885"/>
    <property type="match status" value="1"/>
</dbReference>
<proteinExistence type="predicted"/>
<dbReference type="Proteomes" id="UP000294545">
    <property type="component" value="Unassembled WGS sequence"/>
</dbReference>
<dbReference type="OrthoDB" id="9760040at2"/>
<protein>
    <submittedName>
        <fullName evidence="1">Uncharacterized protein (DUF885 family)</fullName>
    </submittedName>
</protein>
<dbReference type="InterPro" id="IPR010281">
    <property type="entry name" value="DUF885"/>
</dbReference>
<dbReference type="EMBL" id="SMGQ01000001">
    <property type="protein sequence ID" value="TCL00049.1"/>
    <property type="molecule type" value="Genomic_DNA"/>
</dbReference>
<dbReference type="RefSeq" id="WP_132278709.1">
    <property type="nucleotide sequence ID" value="NZ_SMGQ01000001.1"/>
</dbReference>
<sequence length="583" mass="67129">MLANKKRLIAFIFIFILPILLVGCRNKESKQFDTFLEELFVEEMEANPLDIPYTIANPSVYGLEDVTPSLPNLSQEAFDKDIQRIENNLERLSAFNYEALTDEQQLTYDILTHYYETALMGKDLYEHTKTVSPSLGIQAQLPTFFAEYPIRSEEDIDTYFNLLAEVPDFFAEIIDLKKNKSENNLLMPAFALEKSIAQIHAFTDSTTDNFLIEIFEDKIVTLDNMSSAKVEAFSTAHKEIILHTVIPAYNHLARELHELIHDATHDKGLYYLENGNAYYEYLFASNTGSSKSIEEIIDLINERIALTIHKNQLIAQIDYSVIEAYMNFSYDQDTPENTIDFLIEGMSEDFLDIDLPNLDIKYVHPSLEAHLSPAFYLIPPIDEPNDQVVYINNSQLAHSDYFYTTIAHETYPGHLYQYTFFRNQDVPTIRQILHYPAYSEGWAVYSENYAIEFLEVSSLLSQILQSDRTIDLMIQGRVDIGVNYEGWTLEDTANYLNSLGVHLSLEDVRPMFEYVIEEPANTLKYSIGYLEMLLLLEKAYELDEDLAIKNFHELILKIGPAPFEVIENALENRLSYNDTNKAA</sequence>
<name>A0A4R1N1N4_9FIRM</name>
<evidence type="ECO:0000313" key="1">
    <source>
        <dbReference type="EMBL" id="TCL00049.1"/>
    </source>
</evidence>
<keyword evidence="2" id="KW-1185">Reference proteome</keyword>
<reference evidence="1 2" key="1">
    <citation type="submission" date="2019-03" db="EMBL/GenBank/DDBJ databases">
        <title>Genomic Encyclopedia of Type Strains, Phase IV (KMG-IV): sequencing the most valuable type-strain genomes for metagenomic binning, comparative biology and taxonomic classification.</title>
        <authorList>
            <person name="Goeker M."/>
        </authorList>
    </citation>
    <scope>NUCLEOTIDE SEQUENCE [LARGE SCALE GENOMIC DNA]</scope>
    <source>
        <strain evidence="1 2">DSM 24176</strain>
    </source>
</reference>
<comment type="caution">
    <text evidence="1">The sequence shown here is derived from an EMBL/GenBank/DDBJ whole genome shotgun (WGS) entry which is preliminary data.</text>
</comment>
<dbReference type="PROSITE" id="PS51257">
    <property type="entry name" value="PROKAR_LIPOPROTEIN"/>
    <property type="match status" value="1"/>
</dbReference>
<accession>A0A4R1N1N4</accession>
<organism evidence="1 2">
    <name type="scientific">Natranaerovirga hydrolytica</name>
    <dbReference type="NCBI Taxonomy" id="680378"/>
    <lineage>
        <taxon>Bacteria</taxon>
        <taxon>Bacillati</taxon>
        <taxon>Bacillota</taxon>
        <taxon>Clostridia</taxon>
        <taxon>Lachnospirales</taxon>
        <taxon>Natranaerovirgaceae</taxon>
        <taxon>Natranaerovirga</taxon>
    </lineage>
</organism>